<dbReference type="GO" id="GO:0006816">
    <property type="term" value="P:calcium ion transport"/>
    <property type="evidence" value="ECO:0007669"/>
    <property type="project" value="UniProtKB-KW"/>
</dbReference>
<evidence type="ECO:0000313" key="16">
    <source>
        <dbReference type="EMBL" id="TFK20293.1"/>
    </source>
</evidence>
<name>A0A5C3KK81_COPMA</name>
<evidence type="ECO:0000313" key="17">
    <source>
        <dbReference type="Proteomes" id="UP000307440"/>
    </source>
</evidence>
<evidence type="ECO:0000256" key="11">
    <source>
        <dbReference type="ARBA" id="ARBA00023065"/>
    </source>
</evidence>
<keyword evidence="12 15" id="KW-0472">Membrane</keyword>
<dbReference type="Proteomes" id="UP000307440">
    <property type="component" value="Unassembled WGS sequence"/>
</dbReference>
<evidence type="ECO:0000256" key="4">
    <source>
        <dbReference type="ARBA" id="ARBA00022448"/>
    </source>
</evidence>
<keyword evidence="4" id="KW-0813">Transport</keyword>
<evidence type="ECO:0000256" key="7">
    <source>
        <dbReference type="ARBA" id="ARBA00022729"/>
    </source>
</evidence>
<keyword evidence="11" id="KW-0406">Ion transport</keyword>
<keyword evidence="8" id="KW-0256">Endoplasmic reticulum</keyword>
<evidence type="ECO:0000256" key="1">
    <source>
        <dbReference type="ARBA" id="ARBA00004115"/>
    </source>
</evidence>
<keyword evidence="7" id="KW-0732">Signal</keyword>
<dbReference type="GO" id="GO:0005789">
    <property type="term" value="C:endoplasmic reticulum membrane"/>
    <property type="evidence" value="ECO:0007669"/>
    <property type="project" value="UniProtKB-SubCell"/>
</dbReference>
<gene>
    <name evidence="16" type="ORF">FA15DRAFT_721191</name>
</gene>
<keyword evidence="6 15" id="KW-0812">Transmembrane</keyword>
<feature type="compositionally biased region" description="Polar residues" evidence="14">
    <location>
        <begin position="285"/>
        <end position="305"/>
    </location>
</feature>
<reference evidence="16 17" key="1">
    <citation type="journal article" date="2019" name="Nat. Ecol. Evol.">
        <title>Megaphylogeny resolves global patterns of mushroom evolution.</title>
        <authorList>
            <person name="Varga T."/>
            <person name="Krizsan K."/>
            <person name="Foldi C."/>
            <person name="Dima B."/>
            <person name="Sanchez-Garcia M."/>
            <person name="Sanchez-Ramirez S."/>
            <person name="Szollosi G.J."/>
            <person name="Szarkandi J.G."/>
            <person name="Papp V."/>
            <person name="Albert L."/>
            <person name="Andreopoulos W."/>
            <person name="Angelini C."/>
            <person name="Antonin V."/>
            <person name="Barry K.W."/>
            <person name="Bougher N.L."/>
            <person name="Buchanan P."/>
            <person name="Buyck B."/>
            <person name="Bense V."/>
            <person name="Catcheside P."/>
            <person name="Chovatia M."/>
            <person name="Cooper J."/>
            <person name="Damon W."/>
            <person name="Desjardin D."/>
            <person name="Finy P."/>
            <person name="Geml J."/>
            <person name="Haridas S."/>
            <person name="Hughes K."/>
            <person name="Justo A."/>
            <person name="Karasinski D."/>
            <person name="Kautmanova I."/>
            <person name="Kiss B."/>
            <person name="Kocsube S."/>
            <person name="Kotiranta H."/>
            <person name="LaButti K.M."/>
            <person name="Lechner B.E."/>
            <person name="Liimatainen K."/>
            <person name="Lipzen A."/>
            <person name="Lukacs Z."/>
            <person name="Mihaltcheva S."/>
            <person name="Morgado L.N."/>
            <person name="Niskanen T."/>
            <person name="Noordeloos M.E."/>
            <person name="Ohm R.A."/>
            <person name="Ortiz-Santana B."/>
            <person name="Ovrebo C."/>
            <person name="Racz N."/>
            <person name="Riley R."/>
            <person name="Savchenko A."/>
            <person name="Shiryaev A."/>
            <person name="Soop K."/>
            <person name="Spirin V."/>
            <person name="Szebenyi C."/>
            <person name="Tomsovsky M."/>
            <person name="Tulloss R.E."/>
            <person name="Uehling J."/>
            <person name="Grigoriev I.V."/>
            <person name="Vagvolgyi C."/>
            <person name="Papp T."/>
            <person name="Martin F.M."/>
            <person name="Miettinen O."/>
            <person name="Hibbett D.S."/>
            <person name="Nagy L.G."/>
        </authorList>
    </citation>
    <scope>NUCLEOTIDE SEQUENCE [LARGE SCALE GENOMIC DNA]</scope>
    <source>
        <strain evidence="16 17">CBS 121175</strain>
    </source>
</reference>
<feature type="transmembrane region" description="Helical" evidence="15">
    <location>
        <begin position="137"/>
        <end position="155"/>
    </location>
</feature>
<dbReference type="PANTHER" id="PTHR15929:SF0">
    <property type="entry name" value="STORE-OPERATED CALCIUM ENTRY-ASSOCIATED REGULATORY FACTOR"/>
    <property type="match status" value="1"/>
</dbReference>
<evidence type="ECO:0000256" key="2">
    <source>
        <dbReference type="ARBA" id="ARBA00006833"/>
    </source>
</evidence>
<dbReference type="OrthoDB" id="20303at2759"/>
<evidence type="ECO:0000256" key="14">
    <source>
        <dbReference type="SAM" id="MobiDB-lite"/>
    </source>
</evidence>
<dbReference type="PANTHER" id="PTHR15929">
    <property type="entry name" value="STORE-OPERATED CALCIUM ENTRY-ASSOCIATED REGULATORY FACTOR"/>
    <property type="match status" value="1"/>
</dbReference>
<keyword evidence="5" id="KW-0109">Calcium transport</keyword>
<keyword evidence="17" id="KW-1185">Reference proteome</keyword>
<evidence type="ECO:0000256" key="8">
    <source>
        <dbReference type="ARBA" id="ARBA00022824"/>
    </source>
</evidence>
<evidence type="ECO:0000256" key="9">
    <source>
        <dbReference type="ARBA" id="ARBA00022837"/>
    </source>
</evidence>
<sequence length="305" mass="33343">MSRVQLAGIRALTFYKDALTAARRTDALPQLSCVGAACRLYQPEVVRCTNIGGEGTDIDWKCEADLPEALRFGKVDVSCEGWARPGDPYVLKGSCALTYRLAQIPDALRNGNTDHPVGVPAKGERWICLSQTDVATIIFWVLWIFVLAIILIAVLESCFRRRTPSTTASNRPGGGPEPGAGSRWWFPGGRPGYNPGYDSPPPYSKYGNASEATGAQGWRPGFWSGAAMGGLANHLWNNRNNNNQRDRGQPEPAARPRPWNWETRFPSQPDVRARPVYDNSDRGEGSSNLGSMRSSTGFASGTNVR</sequence>
<comment type="subcellular location">
    <subcellularLocation>
        <location evidence="1">Endoplasmic reticulum membrane</location>
        <topology evidence="1">Single-pass type I membrane protein</topology>
    </subcellularLocation>
</comment>
<protein>
    <recommendedName>
        <fullName evidence="3">Store-operated calcium entry-associated regulatory factor</fullName>
    </recommendedName>
    <alternativeName>
        <fullName evidence="13">Transmembrane protein 66</fullName>
    </alternativeName>
</protein>
<feature type="region of interest" description="Disordered" evidence="14">
    <location>
        <begin position="235"/>
        <end position="305"/>
    </location>
</feature>
<dbReference type="InterPro" id="IPR009567">
    <property type="entry name" value="SARAF"/>
</dbReference>
<dbReference type="EMBL" id="ML210305">
    <property type="protein sequence ID" value="TFK20293.1"/>
    <property type="molecule type" value="Genomic_DNA"/>
</dbReference>
<organism evidence="16 17">
    <name type="scientific">Coprinopsis marcescibilis</name>
    <name type="common">Agaric fungus</name>
    <name type="synonym">Psathyrella marcescibilis</name>
    <dbReference type="NCBI Taxonomy" id="230819"/>
    <lineage>
        <taxon>Eukaryota</taxon>
        <taxon>Fungi</taxon>
        <taxon>Dikarya</taxon>
        <taxon>Basidiomycota</taxon>
        <taxon>Agaricomycotina</taxon>
        <taxon>Agaricomycetes</taxon>
        <taxon>Agaricomycetidae</taxon>
        <taxon>Agaricales</taxon>
        <taxon>Agaricineae</taxon>
        <taxon>Psathyrellaceae</taxon>
        <taxon>Coprinopsis</taxon>
    </lineage>
</organism>
<evidence type="ECO:0000256" key="3">
    <source>
        <dbReference type="ARBA" id="ARBA00016584"/>
    </source>
</evidence>
<accession>A0A5C3KK81</accession>
<feature type="region of interest" description="Disordered" evidence="14">
    <location>
        <begin position="163"/>
        <end position="185"/>
    </location>
</feature>
<keyword evidence="9" id="KW-0106">Calcium</keyword>
<dbReference type="GO" id="GO:2001256">
    <property type="term" value="P:regulation of store-operated calcium entry"/>
    <property type="evidence" value="ECO:0007669"/>
    <property type="project" value="InterPro"/>
</dbReference>
<evidence type="ECO:0000256" key="6">
    <source>
        <dbReference type="ARBA" id="ARBA00022692"/>
    </source>
</evidence>
<dbReference type="AlphaFoldDB" id="A0A5C3KK81"/>
<proteinExistence type="inferred from homology"/>
<comment type="similarity">
    <text evidence="2">Belongs to the SARAF family.</text>
</comment>
<evidence type="ECO:0000256" key="5">
    <source>
        <dbReference type="ARBA" id="ARBA00022568"/>
    </source>
</evidence>
<evidence type="ECO:0000256" key="15">
    <source>
        <dbReference type="SAM" id="Phobius"/>
    </source>
</evidence>
<dbReference type="Pfam" id="PF06682">
    <property type="entry name" value="SARAF"/>
    <property type="match status" value="1"/>
</dbReference>
<evidence type="ECO:0000256" key="12">
    <source>
        <dbReference type="ARBA" id="ARBA00023136"/>
    </source>
</evidence>
<keyword evidence="10 15" id="KW-1133">Transmembrane helix</keyword>
<evidence type="ECO:0000256" key="13">
    <source>
        <dbReference type="ARBA" id="ARBA00031116"/>
    </source>
</evidence>
<evidence type="ECO:0000256" key="10">
    <source>
        <dbReference type="ARBA" id="ARBA00022989"/>
    </source>
</evidence>
<dbReference type="STRING" id="230819.A0A5C3KK81"/>
<feature type="compositionally biased region" description="Basic and acidic residues" evidence="14">
    <location>
        <begin position="271"/>
        <end position="284"/>
    </location>
</feature>